<dbReference type="Pfam" id="PF00535">
    <property type="entry name" value="Glycos_transf_2"/>
    <property type="match status" value="1"/>
</dbReference>
<keyword evidence="4" id="KW-0808">Transferase</keyword>
<keyword evidence="6" id="KW-1185">Reference proteome</keyword>
<dbReference type="InterPro" id="IPR001173">
    <property type="entry name" value="Glyco_trans_2-like"/>
</dbReference>
<dbReference type="GO" id="GO:0016758">
    <property type="term" value="F:hexosyltransferase activity"/>
    <property type="evidence" value="ECO:0007669"/>
    <property type="project" value="UniProtKB-ARBA"/>
</dbReference>
<dbReference type="CDD" id="cd00761">
    <property type="entry name" value="Glyco_tranf_GTA_type"/>
    <property type="match status" value="1"/>
</dbReference>
<dbReference type="InterPro" id="IPR029044">
    <property type="entry name" value="Nucleotide-diphossugar_trans"/>
</dbReference>
<comment type="function">
    <text evidence="1">Dolichyl-phosphate beta-glucosyltransferase involved in the glycosylation of glycoproteins through the synthesis of dolichyl beta-D-glucosyl phosphate which serves as a sugar donor for transfer of three glucose residues to the Man-9-GlcNAc-2-PP-dolichol precursor to N-glycans.</text>
</comment>
<comment type="caution">
    <text evidence="4">The sequence shown here is derived from an EMBL/GenBank/DDBJ whole genome shotgun (WGS) entry which is preliminary data.</text>
</comment>
<accession>A0AA86P259</accession>
<reference evidence="5 6" key="2">
    <citation type="submission" date="2024-07" db="EMBL/GenBank/DDBJ databases">
        <authorList>
            <person name="Akdeniz Z."/>
        </authorList>
    </citation>
    <scope>NUCLEOTIDE SEQUENCE [LARGE SCALE GENOMIC DNA]</scope>
</reference>
<dbReference type="PANTHER" id="PTHR22916:SF3">
    <property type="entry name" value="UDP-GLCNAC:BETAGAL BETA-1,3-N-ACETYLGLUCOSAMINYLTRANSFERASE-LIKE PROTEIN 1"/>
    <property type="match status" value="1"/>
</dbReference>
<evidence type="ECO:0000313" key="4">
    <source>
        <dbReference type="EMBL" id="CAI9928757.1"/>
    </source>
</evidence>
<evidence type="ECO:0000256" key="2">
    <source>
        <dbReference type="SAM" id="Coils"/>
    </source>
</evidence>
<dbReference type="EMBL" id="CAXDID020000535">
    <property type="protein sequence ID" value="CAL6100920.1"/>
    <property type="molecule type" value="Genomic_DNA"/>
</dbReference>
<feature type="domain" description="Glycosyltransferase 2-like" evidence="3">
    <location>
        <begin position="40"/>
        <end position="195"/>
    </location>
</feature>
<evidence type="ECO:0000313" key="6">
    <source>
        <dbReference type="Proteomes" id="UP001642409"/>
    </source>
</evidence>
<dbReference type="Gene3D" id="3.90.550.10">
    <property type="entry name" value="Spore Coat Polysaccharide Biosynthesis Protein SpsA, Chain A"/>
    <property type="match status" value="1"/>
</dbReference>
<sequence length="515" mass="60254">MNDINECMLKTMFYPSFNLNNHSKLIALQLSLLANNPLVTIAIPIYNKRNSIKQAVQSALDQTYQNIQILLVDDGSSDDSILQIQEYLSLNNVKLIQLPENRGTLYARTISIINASEYILFLDGDDLLFNNITEIAVKNIKDADCIWFNMYVKRSNSFSIQPETSPENLQFIQEMIQYKKRFFTFCSKMFKTDLLIKALLELNIVLQNKIVISEDLLILSAWMNLEPEIKFLNTPGYINIENSESTTMQTSNLKDSALLNRYQQDYFAKSIAITYFKEIEQKIGFDFCELIWWRLIPLTDNCQDMITLLYSYKNAVCDFEIEFFDFSIEKKEEISKCFTDQGWSQYKLSTSSAPRFKTTYNEMIWQKYKTESVNQLIEIINEKQILVEQIQQQTETIKSIQETQSNIDFGTIIISLDESDDEIENSKLFVNKISYIIEKSAQTLKKIQKINIIVLVTENNLQFDELLDQFETQIQILTWYQIAAVKYIPNVIFIEQKDQMIQLYCYINQIVYLTL</sequence>
<evidence type="ECO:0000259" key="3">
    <source>
        <dbReference type="Pfam" id="PF00535"/>
    </source>
</evidence>
<proteinExistence type="predicted"/>
<gene>
    <name evidence="4" type="ORF">HINF_LOCUS16402</name>
    <name evidence="5" type="ORF">HINF_LOCUS70785</name>
</gene>
<name>A0AA86P259_9EUKA</name>
<protein>
    <submittedName>
        <fullName evidence="4">Glycosyl transferase family 2 protein</fullName>
    </submittedName>
    <submittedName>
        <fullName evidence="5">Glycosyl_transferase family 2 protein</fullName>
    </submittedName>
</protein>
<dbReference type="EMBL" id="CATOUU010000416">
    <property type="protein sequence ID" value="CAI9928757.1"/>
    <property type="molecule type" value="Genomic_DNA"/>
</dbReference>
<reference evidence="4" key="1">
    <citation type="submission" date="2023-06" db="EMBL/GenBank/DDBJ databases">
        <authorList>
            <person name="Kurt Z."/>
        </authorList>
    </citation>
    <scope>NUCLEOTIDE SEQUENCE</scope>
</reference>
<dbReference type="AlphaFoldDB" id="A0AA86P259"/>
<dbReference type="SUPFAM" id="SSF53448">
    <property type="entry name" value="Nucleotide-diphospho-sugar transferases"/>
    <property type="match status" value="1"/>
</dbReference>
<evidence type="ECO:0000256" key="1">
    <source>
        <dbReference type="ARBA" id="ARBA00003301"/>
    </source>
</evidence>
<keyword evidence="2" id="KW-0175">Coiled coil</keyword>
<dbReference type="PANTHER" id="PTHR22916">
    <property type="entry name" value="GLYCOSYLTRANSFERASE"/>
    <property type="match status" value="1"/>
</dbReference>
<organism evidence="4">
    <name type="scientific">Hexamita inflata</name>
    <dbReference type="NCBI Taxonomy" id="28002"/>
    <lineage>
        <taxon>Eukaryota</taxon>
        <taxon>Metamonada</taxon>
        <taxon>Diplomonadida</taxon>
        <taxon>Hexamitidae</taxon>
        <taxon>Hexamitinae</taxon>
        <taxon>Hexamita</taxon>
    </lineage>
</organism>
<evidence type="ECO:0000313" key="5">
    <source>
        <dbReference type="EMBL" id="CAL6100920.1"/>
    </source>
</evidence>
<dbReference type="Proteomes" id="UP001642409">
    <property type="component" value="Unassembled WGS sequence"/>
</dbReference>
<feature type="coiled-coil region" evidence="2">
    <location>
        <begin position="373"/>
        <end position="403"/>
    </location>
</feature>